<dbReference type="Pfam" id="PF25876">
    <property type="entry name" value="HH_MFP_RND"/>
    <property type="match status" value="1"/>
</dbReference>
<comment type="similarity">
    <text evidence="2">Belongs to the membrane fusion protein (MFP) (TC 8.A.1) family.</text>
</comment>
<feature type="domain" description="Multidrug resistance protein MdtA-like beta-barrel" evidence="7">
    <location>
        <begin position="207"/>
        <end position="289"/>
    </location>
</feature>
<evidence type="ECO:0000256" key="2">
    <source>
        <dbReference type="ARBA" id="ARBA00009477"/>
    </source>
</evidence>
<reference evidence="9 10" key="1">
    <citation type="submission" date="2019-08" db="EMBL/GenBank/DDBJ databases">
        <title>In-depth cultivation of the pig gut microbiome towards novel bacterial diversity and tailored functional studies.</title>
        <authorList>
            <person name="Wylensek D."/>
            <person name="Hitch T.C.A."/>
            <person name="Clavel T."/>
        </authorList>
    </citation>
    <scope>NUCLEOTIDE SEQUENCE [LARGE SCALE GENOMIC DNA]</scope>
    <source>
        <strain evidence="9 10">BBE-744-WT-12</strain>
    </source>
</reference>
<evidence type="ECO:0000259" key="6">
    <source>
        <dbReference type="Pfam" id="PF25917"/>
    </source>
</evidence>
<comment type="subcellular location">
    <subcellularLocation>
        <location evidence="1">Cell envelope</location>
    </subcellularLocation>
</comment>
<evidence type="ECO:0000259" key="8">
    <source>
        <dbReference type="Pfam" id="PF25967"/>
    </source>
</evidence>
<evidence type="ECO:0000259" key="7">
    <source>
        <dbReference type="Pfam" id="PF25944"/>
    </source>
</evidence>
<feature type="region of interest" description="Disordered" evidence="4">
    <location>
        <begin position="390"/>
        <end position="427"/>
    </location>
</feature>
<dbReference type="Pfam" id="PF25967">
    <property type="entry name" value="RND-MFP_C"/>
    <property type="match status" value="1"/>
</dbReference>
<feature type="coiled-coil region" evidence="3">
    <location>
        <begin position="102"/>
        <end position="167"/>
    </location>
</feature>
<dbReference type="GO" id="GO:0005886">
    <property type="term" value="C:plasma membrane"/>
    <property type="evidence" value="ECO:0007669"/>
    <property type="project" value="TreeGrafter"/>
</dbReference>
<dbReference type="Gene3D" id="2.40.50.100">
    <property type="match status" value="1"/>
</dbReference>
<dbReference type="InterPro" id="IPR058627">
    <property type="entry name" value="MdtA-like_C"/>
</dbReference>
<gene>
    <name evidence="9" type="ORF">FYJ85_03625</name>
</gene>
<dbReference type="GO" id="GO:0022857">
    <property type="term" value="F:transmembrane transporter activity"/>
    <property type="evidence" value="ECO:0007669"/>
    <property type="project" value="InterPro"/>
</dbReference>
<evidence type="ECO:0000256" key="1">
    <source>
        <dbReference type="ARBA" id="ARBA00004196"/>
    </source>
</evidence>
<organism evidence="9 10">
    <name type="scientific">Victivallis lenta</name>
    <dbReference type="NCBI Taxonomy" id="2606640"/>
    <lineage>
        <taxon>Bacteria</taxon>
        <taxon>Pseudomonadati</taxon>
        <taxon>Lentisphaerota</taxon>
        <taxon>Lentisphaeria</taxon>
        <taxon>Victivallales</taxon>
        <taxon>Victivallaceae</taxon>
        <taxon>Victivallis</taxon>
    </lineage>
</organism>
<dbReference type="PANTHER" id="PTHR30158">
    <property type="entry name" value="ACRA/E-RELATED COMPONENT OF DRUG EFFLUX TRANSPORTER"/>
    <property type="match status" value="1"/>
</dbReference>
<dbReference type="InterPro" id="IPR058626">
    <property type="entry name" value="MdtA-like_b-barrel"/>
</dbReference>
<keyword evidence="10" id="KW-1185">Reference proteome</keyword>
<dbReference type="GO" id="GO:0046677">
    <property type="term" value="P:response to antibiotic"/>
    <property type="evidence" value="ECO:0007669"/>
    <property type="project" value="TreeGrafter"/>
</dbReference>
<feature type="domain" description="Multidrug resistance protein MdtA-like alpha-helical hairpin" evidence="5">
    <location>
        <begin position="103"/>
        <end position="171"/>
    </location>
</feature>
<dbReference type="Proteomes" id="UP000435649">
    <property type="component" value="Unassembled WGS sequence"/>
</dbReference>
<evidence type="ECO:0000259" key="5">
    <source>
        <dbReference type="Pfam" id="PF25876"/>
    </source>
</evidence>
<accession>A0A844FZH4</accession>
<feature type="domain" description="Multidrug resistance protein MdtA-like C-terminal permuted SH3" evidence="8">
    <location>
        <begin position="298"/>
        <end position="357"/>
    </location>
</feature>
<dbReference type="Pfam" id="PF25944">
    <property type="entry name" value="Beta-barrel_RND"/>
    <property type="match status" value="1"/>
</dbReference>
<dbReference type="EMBL" id="VUNS01000002">
    <property type="protein sequence ID" value="MST96134.1"/>
    <property type="molecule type" value="Genomic_DNA"/>
</dbReference>
<evidence type="ECO:0000313" key="10">
    <source>
        <dbReference type="Proteomes" id="UP000435649"/>
    </source>
</evidence>
<comment type="caution">
    <text evidence="9">The sequence shown here is derived from an EMBL/GenBank/DDBJ whole genome shotgun (WGS) entry which is preliminary data.</text>
</comment>
<proteinExistence type="inferred from homology"/>
<name>A0A844FZH4_9BACT</name>
<dbReference type="InterPro" id="IPR006143">
    <property type="entry name" value="RND_pump_MFP"/>
</dbReference>
<feature type="domain" description="Multidrug resistance protein MdtA-like barrel-sandwich hybrid" evidence="6">
    <location>
        <begin position="63"/>
        <end position="202"/>
    </location>
</feature>
<dbReference type="Pfam" id="PF25917">
    <property type="entry name" value="BSH_RND"/>
    <property type="match status" value="1"/>
</dbReference>
<dbReference type="InterPro" id="IPR058625">
    <property type="entry name" value="MdtA-like_BSH"/>
</dbReference>
<dbReference type="RefSeq" id="WP_154417019.1">
    <property type="nucleotide sequence ID" value="NZ_VUNS01000002.1"/>
</dbReference>
<evidence type="ECO:0000256" key="3">
    <source>
        <dbReference type="SAM" id="Coils"/>
    </source>
</evidence>
<dbReference type="AlphaFoldDB" id="A0A844FZH4"/>
<dbReference type="Gene3D" id="2.40.420.20">
    <property type="match status" value="1"/>
</dbReference>
<dbReference type="Gene3D" id="1.10.287.470">
    <property type="entry name" value="Helix hairpin bin"/>
    <property type="match status" value="1"/>
</dbReference>
<keyword evidence="3" id="KW-0175">Coiled coil</keyword>
<dbReference type="SUPFAM" id="SSF111369">
    <property type="entry name" value="HlyD-like secretion proteins"/>
    <property type="match status" value="1"/>
</dbReference>
<evidence type="ECO:0000256" key="4">
    <source>
        <dbReference type="SAM" id="MobiDB-lite"/>
    </source>
</evidence>
<protein>
    <submittedName>
        <fullName evidence="9">Efflux RND transporter periplasmic adaptor subunit</fullName>
    </submittedName>
</protein>
<dbReference type="Gene3D" id="2.40.30.170">
    <property type="match status" value="1"/>
</dbReference>
<evidence type="ECO:0000313" key="9">
    <source>
        <dbReference type="EMBL" id="MST96134.1"/>
    </source>
</evidence>
<sequence>MNSAMGVRCAAGILAAAMVLTGCREKEAPAAPAAPPVKVVPATEGYMFESASSIASIKANDEVNLVARVEGFLVKRLFEEGKPVRKGQLLYEIEPQIYEAKVKAAEADLEKAKANLTNADIEYERQKTLVGQDATSKRAFDNAAANKQEADAEVKSAEANLALARQNLSYTKIYSPFDGQIGLNTYSVGNLVDQNSGTLATVVKVDPVRVEFVITEFELIKLLKLRKGAEAPKVRVRLFLQDGSEYSEPGEIAYWSNRVNTNTGTFQLQAVFPNPKRQLMAGMFVRVNIGPADPHKSLLIPLVALMSDQAGDYVYVVEPDGRVARRDLELGYRDSRNIIVKSGLKAGERVIVEGIQKVRPGSPALPETDPALAAQIPLTAEAALKLDTPKAVSQDVPSPLGNTLAPVGEAIEEDDAGATPSGPGAAK</sequence>
<dbReference type="NCBIfam" id="TIGR01730">
    <property type="entry name" value="RND_mfp"/>
    <property type="match status" value="1"/>
</dbReference>
<dbReference type="InterPro" id="IPR058624">
    <property type="entry name" value="MdtA-like_HH"/>
</dbReference>
<dbReference type="GO" id="GO:0030313">
    <property type="term" value="C:cell envelope"/>
    <property type="evidence" value="ECO:0007669"/>
    <property type="project" value="UniProtKB-SubCell"/>
</dbReference>
<dbReference type="PANTHER" id="PTHR30158:SF24">
    <property type="entry name" value="HLYD FAMILY SECRETION PROTEIN"/>
    <property type="match status" value="1"/>
</dbReference>